<dbReference type="GO" id="GO:0008479">
    <property type="term" value="F:tRNA-guanosine(34) queuine transglycosylase activity"/>
    <property type="evidence" value="ECO:0007669"/>
    <property type="project" value="UniProtKB-UniRule"/>
</dbReference>
<organism evidence="7 8">
    <name type="scientific">Candidatus Nomurabacteria bacterium GW2011_GWB1_37_5</name>
    <dbReference type="NCBI Taxonomy" id="1618742"/>
    <lineage>
        <taxon>Bacteria</taxon>
        <taxon>Candidatus Nomuraibacteriota</taxon>
    </lineage>
</organism>
<evidence type="ECO:0000256" key="4">
    <source>
        <dbReference type="HAMAP-Rule" id="MF_00168"/>
    </source>
</evidence>
<comment type="pathway">
    <text evidence="4">tRNA modification; tRNA-queuosine biosynthesis.</text>
</comment>
<dbReference type="GO" id="GO:0046872">
    <property type="term" value="F:metal ion binding"/>
    <property type="evidence" value="ECO:0007669"/>
    <property type="project" value="UniProtKB-KW"/>
</dbReference>
<feature type="binding site" evidence="4">
    <location>
        <position position="377"/>
    </location>
    <ligand>
        <name>Zn(2+)</name>
        <dbReference type="ChEBI" id="CHEBI:29105"/>
    </ligand>
</feature>
<dbReference type="PATRIC" id="fig|1618742.3.peg.478"/>
<feature type="region of interest" description="RNA binding; important for wobble base 34 recognition" evidence="4">
    <location>
        <begin position="342"/>
        <end position="346"/>
    </location>
</feature>
<comment type="function">
    <text evidence="4">Catalyzes the base-exchange of a guanine (G) residue with the queuine precursor 7-aminomethyl-7-deazaguanine (PreQ1) at position 34 (anticodon wobble position) in tRNAs with GU(N) anticodons (tRNA-Asp, -Asn, -His and -Tyr). Catalysis occurs through a double-displacement mechanism. The nucleophile active site attacks the C1' of nucleotide 34 to detach the guanine base from the RNA, forming a covalent enzyme-RNA intermediate. The proton acceptor active site deprotonates the incoming PreQ1, allowing a nucleophilic attack on the C1' of the ribose to form the product. After dissociation, two additional enzymatic reactions on the tRNA convert PreQ1 to queuine (Q), resulting in the hypermodified nucleoside queuosine (7-(((4,5-cis-dihydroxy-2-cyclopenten-1-yl)amino)methyl)-7-deazaguanosine).</text>
</comment>
<dbReference type="PANTHER" id="PTHR46499">
    <property type="entry name" value="QUEUINE TRNA-RIBOSYLTRANSFERASE"/>
    <property type="match status" value="1"/>
</dbReference>
<reference evidence="7 8" key="1">
    <citation type="journal article" date="2015" name="Nature">
        <title>rRNA introns, odd ribosomes, and small enigmatic genomes across a large radiation of phyla.</title>
        <authorList>
            <person name="Brown C.T."/>
            <person name="Hug L.A."/>
            <person name="Thomas B.C."/>
            <person name="Sharon I."/>
            <person name="Castelle C.J."/>
            <person name="Singh A."/>
            <person name="Wilkins M.J."/>
            <person name="Williams K.H."/>
            <person name="Banfield J.F."/>
        </authorList>
    </citation>
    <scope>NUCLEOTIDE SEQUENCE [LARGE SCALE GENOMIC DNA]</scope>
</reference>
<protein>
    <recommendedName>
        <fullName evidence="4">Queuine tRNA-ribosyltransferase</fullName>
        <ecNumber evidence="4">2.4.2.29</ecNumber>
    </recommendedName>
    <alternativeName>
        <fullName evidence="4">Guanine insertion enzyme</fullName>
    </alternativeName>
    <alternativeName>
        <fullName evidence="4">tRNA-guanine transglycosylase</fullName>
    </alternativeName>
</protein>
<feature type="binding site" evidence="4">
    <location>
        <position position="380"/>
    </location>
    <ligand>
        <name>Zn(2+)</name>
        <dbReference type="ChEBI" id="CHEBI:29105"/>
    </ligand>
</feature>
<keyword evidence="3 4" id="KW-0819">tRNA processing</keyword>
<feature type="binding site" evidence="4">
    <location>
        <position position="290"/>
    </location>
    <ligand>
        <name>substrate</name>
    </ligand>
</feature>
<evidence type="ECO:0000256" key="1">
    <source>
        <dbReference type="ARBA" id="ARBA00022676"/>
    </source>
</evidence>
<feature type="binding site" evidence="4">
    <location>
        <position position="460"/>
    </location>
    <ligand>
        <name>Zn(2+)</name>
        <dbReference type="ChEBI" id="CHEBI:29105"/>
    </ligand>
</feature>
<evidence type="ECO:0000256" key="2">
    <source>
        <dbReference type="ARBA" id="ARBA00022679"/>
    </source>
</evidence>
<dbReference type="Proteomes" id="UP000033876">
    <property type="component" value="Unassembled WGS sequence"/>
</dbReference>
<accession>A0A0G0K3C1</accession>
<keyword evidence="4" id="KW-0862">Zinc</keyword>
<feature type="domain" description="tRNA-guanine(15) transglycosylase-like" evidence="6">
    <location>
        <begin position="277"/>
        <end position="381"/>
    </location>
</feature>
<feature type="binding site" evidence="4">
    <location>
        <position position="227"/>
    </location>
    <ligand>
        <name>substrate</name>
    </ligand>
</feature>
<comment type="similarity">
    <text evidence="4">Belongs to the queuine tRNA-ribosyltransferase family.</text>
</comment>
<gene>
    <name evidence="4" type="primary">tgt</name>
    <name evidence="7" type="ORF">US50_C0025G0005</name>
</gene>
<evidence type="ECO:0000259" key="6">
    <source>
        <dbReference type="Pfam" id="PF01702"/>
    </source>
</evidence>
<dbReference type="EMBL" id="LBTF01000025">
    <property type="protein sequence ID" value="KKQ35111.1"/>
    <property type="molecule type" value="Genomic_DNA"/>
</dbReference>
<comment type="catalytic activity">
    <reaction evidence="4">
        <text>7-aminomethyl-7-carbaguanine + guanosine(34) in tRNA = 7-aminomethyl-7-carbaguanosine(34) in tRNA + guanine</text>
        <dbReference type="Rhea" id="RHEA:24104"/>
        <dbReference type="Rhea" id="RHEA-COMP:10341"/>
        <dbReference type="Rhea" id="RHEA-COMP:10342"/>
        <dbReference type="ChEBI" id="CHEBI:16235"/>
        <dbReference type="ChEBI" id="CHEBI:58703"/>
        <dbReference type="ChEBI" id="CHEBI:74269"/>
        <dbReference type="ChEBI" id="CHEBI:82833"/>
        <dbReference type="EC" id="2.4.2.29"/>
    </reaction>
</comment>
<evidence type="ECO:0000313" key="8">
    <source>
        <dbReference type="Proteomes" id="UP000033876"/>
    </source>
</evidence>
<dbReference type="HAMAP" id="MF_00168">
    <property type="entry name" value="Q_tRNA_Tgt"/>
    <property type="match status" value="1"/>
</dbReference>
<feature type="binding site" evidence="4">
    <location>
        <position position="375"/>
    </location>
    <ligand>
        <name>Zn(2+)</name>
        <dbReference type="ChEBI" id="CHEBI:29105"/>
    </ligand>
</feature>
<feature type="domain" description="tRNA-guanine(15) transglycosylase-like" evidence="6">
    <location>
        <begin position="437"/>
        <end position="493"/>
    </location>
</feature>
<dbReference type="InterPro" id="IPR036511">
    <property type="entry name" value="TGT-like_sf"/>
</dbReference>
<feature type="binding site" evidence="4">
    <location>
        <begin position="91"/>
        <end position="95"/>
    </location>
    <ligand>
        <name>substrate</name>
    </ligand>
</feature>
<feature type="region of interest" description="Disordered" evidence="5">
    <location>
        <begin position="251"/>
        <end position="274"/>
    </location>
</feature>
<keyword evidence="1 4" id="KW-0328">Glycosyltransferase</keyword>
<dbReference type="UniPathway" id="UPA00392"/>
<dbReference type="Gene3D" id="3.20.20.105">
    <property type="entry name" value="Queuine tRNA-ribosyltransferase-like"/>
    <property type="match status" value="1"/>
</dbReference>
<feature type="active site" description="Proton acceptor" evidence="4">
    <location>
        <position position="91"/>
    </location>
</feature>
<dbReference type="PANTHER" id="PTHR46499:SF1">
    <property type="entry name" value="QUEUINE TRNA-RIBOSYLTRANSFERASE"/>
    <property type="match status" value="1"/>
</dbReference>
<proteinExistence type="inferred from homology"/>
<comment type="cofactor">
    <cofactor evidence="4">
        <name>Zn(2+)</name>
        <dbReference type="ChEBI" id="CHEBI:29105"/>
    </cofactor>
    <text evidence="4">Binds 1 zinc ion per subunit.</text>
</comment>
<dbReference type="AlphaFoldDB" id="A0A0G0K3C1"/>
<comment type="caution">
    <text evidence="7">The sequence shown here is derived from an EMBL/GenBank/DDBJ whole genome shotgun (WGS) entry which is preliminary data.</text>
</comment>
<dbReference type="InterPro" id="IPR004803">
    <property type="entry name" value="TGT"/>
</dbReference>
<dbReference type="Pfam" id="PF01702">
    <property type="entry name" value="TGT"/>
    <property type="match status" value="3"/>
</dbReference>
<feature type="compositionally biased region" description="Basic and acidic residues" evidence="5">
    <location>
        <begin position="251"/>
        <end position="262"/>
    </location>
</feature>
<comment type="subunit">
    <text evidence="4">Homodimer. Within each dimer, one monomer is responsible for RNA recognition and catalysis, while the other monomer binds to the replacement base PreQ1.</text>
</comment>
<feature type="active site" description="Nucleophile" evidence="4">
    <location>
        <position position="337"/>
    </location>
</feature>
<name>A0A0G0K3C1_9BACT</name>
<keyword evidence="4" id="KW-0479">Metal-binding</keyword>
<sequence length="494" mass="54533">MKFKIEKKLEGTLARAGIIETPHGIIETPAFVAVGTKATIKSLNPEQVKNAGTQVVLGNTYHLYLQPGDEIVAKAGGLGKFMNWDGPTMTDSGGFQVFSLGAAYGKDISKIVKITDPSLMIPERFDDSDAPRLAKIGADGVSFKSHLDGTVHYITPEKSIEIQHNLGADMIFAFDECTSPAEDLRYQEEALDRTHRWAKRSLEEHIKLNETRQKEGKHPIALFGIVQGGREESLRKKSAKIISEMKVEVPGGKRSESLERGRSSSGFEVRPQGSDSDIMEVGFDGIGIGGSFAKEDMSTAVRWVNEIVPEDKPRHLLGIGEPEDLFMGIENGVDLFDCVLPTRLGRNGTLYTKYGKIHIENMKYRDDFSPIEEDCSCYTCTGGDMGSGGKRSKFGKNPGVEAGPLIQQNHVAQCPLERDPRSGLVKLTPGVEENFGYTRAYIAHLFHGKEMLAGTLASIHNLHFIVNLVKKIRQSIIDGNFQEFKGEFLKLYKK</sequence>
<evidence type="ECO:0000256" key="3">
    <source>
        <dbReference type="ARBA" id="ARBA00022694"/>
    </source>
</evidence>
<evidence type="ECO:0000313" key="7">
    <source>
        <dbReference type="EMBL" id="KKQ35111.1"/>
    </source>
</evidence>
<evidence type="ECO:0000256" key="5">
    <source>
        <dbReference type="SAM" id="MobiDB-lite"/>
    </source>
</evidence>
<feature type="region of interest" description="RNA binding" evidence="4">
    <location>
        <begin position="318"/>
        <end position="324"/>
    </location>
</feature>
<keyword evidence="4" id="KW-0671">Queuosine biosynthesis</keyword>
<dbReference type="NCBIfam" id="TIGR00449">
    <property type="entry name" value="tgt_general"/>
    <property type="match status" value="3"/>
</dbReference>
<dbReference type="InterPro" id="IPR002616">
    <property type="entry name" value="tRNA_ribo_trans-like"/>
</dbReference>
<dbReference type="GO" id="GO:0008616">
    <property type="term" value="P:tRNA queuosine(34) biosynthetic process"/>
    <property type="evidence" value="ECO:0007669"/>
    <property type="project" value="UniProtKB-UniRule"/>
</dbReference>
<feature type="binding site" evidence="4">
    <location>
        <position position="175"/>
    </location>
    <ligand>
        <name>substrate</name>
    </ligand>
</feature>
<dbReference type="EC" id="2.4.2.29" evidence="4"/>
<keyword evidence="2 4" id="KW-0808">Transferase</keyword>
<feature type="domain" description="tRNA-guanine(15) transglycosylase-like" evidence="6">
    <location>
        <begin position="14"/>
        <end position="248"/>
    </location>
</feature>
<dbReference type="InterPro" id="IPR050076">
    <property type="entry name" value="ArchSynthase1/Queuine_TRR"/>
</dbReference>
<dbReference type="SUPFAM" id="SSF51713">
    <property type="entry name" value="tRNA-guanine transglycosylase"/>
    <property type="match status" value="1"/>
</dbReference>
<dbReference type="GO" id="GO:0005829">
    <property type="term" value="C:cytosol"/>
    <property type="evidence" value="ECO:0007669"/>
    <property type="project" value="TreeGrafter"/>
</dbReference>